<evidence type="ECO:0000313" key="2">
    <source>
        <dbReference type="EMBL" id="OOK72423.1"/>
    </source>
</evidence>
<sequence>MGSDGRASRRCPATVTDQSPPSPVVPRRVSVPVALPDTAQSPPAALPEADRAAEPGLRCPRWCSAFGVQCQ</sequence>
<evidence type="ECO:0000313" key="3">
    <source>
        <dbReference type="Proteomes" id="UP000189229"/>
    </source>
</evidence>
<name>A0A1V3WZE3_MYCKA</name>
<evidence type="ECO:0000256" key="1">
    <source>
        <dbReference type="SAM" id="MobiDB-lite"/>
    </source>
</evidence>
<dbReference type="EMBL" id="MVBM01000005">
    <property type="protein sequence ID" value="OOK72423.1"/>
    <property type="molecule type" value="Genomic_DNA"/>
</dbReference>
<organism evidence="2 3">
    <name type="scientific">Mycobacterium kansasii</name>
    <dbReference type="NCBI Taxonomy" id="1768"/>
    <lineage>
        <taxon>Bacteria</taxon>
        <taxon>Bacillati</taxon>
        <taxon>Actinomycetota</taxon>
        <taxon>Actinomycetes</taxon>
        <taxon>Mycobacteriales</taxon>
        <taxon>Mycobacteriaceae</taxon>
        <taxon>Mycobacterium</taxon>
    </lineage>
</organism>
<feature type="region of interest" description="Disordered" evidence="1">
    <location>
        <begin position="1"/>
        <end position="27"/>
    </location>
</feature>
<reference evidence="2 3" key="1">
    <citation type="submission" date="2017-02" db="EMBL/GenBank/DDBJ databases">
        <title>Complete genome sequences of Mycobacterium kansasii strains isolated from rhesus macaques.</title>
        <authorList>
            <person name="Panda A."/>
            <person name="Nagaraj S."/>
            <person name="Zhao X."/>
            <person name="Tettelin H."/>
            <person name="Detolla L.J."/>
        </authorList>
    </citation>
    <scope>NUCLEOTIDE SEQUENCE [LARGE SCALE GENOMIC DNA]</scope>
    <source>
        <strain evidence="2 3">11-3813</strain>
    </source>
</reference>
<dbReference type="AlphaFoldDB" id="A0A1V3WZE3"/>
<proteinExistence type="predicted"/>
<gene>
    <name evidence="2" type="ORF">BZL30_5373</name>
</gene>
<accession>A0A1V3WZE3</accession>
<comment type="caution">
    <text evidence="2">The sequence shown here is derived from an EMBL/GenBank/DDBJ whole genome shotgun (WGS) entry which is preliminary data.</text>
</comment>
<protein>
    <submittedName>
        <fullName evidence="2">Uncharacterized protein</fullName>
    </submittedName>
</protein>
<dbReference type="Proteomes" id="UP000189229">
    <property type="component" value="Unassembled WGS sequence"/>
</dbReference>